<organism evidence="1">
    <name type="scientific">Candidatus Heimdallarchaeum endolithica</name>
    <dbReference type="NCBI Taxonomy" id="2876572"/>
    <lineage>
        <taxon>Archaea</taxon>
        <taxon>Promethearchaeati</taxon>
        <taxon>Candidatus Heimdallarchaeota</taxon>
        <taxon>Candidatus Heimdallarchaeia (ex Rinke et al. 2021) (nom. nud.)</taxon>
        <taxon>Candidatus Heimdallarchaeales</taxon>
        <taxon>Candidatus Heimdallarchaeaceae</taxon>
        <taxon>Candidatus Heimdallarchaeum</taxon>
    </lineage>
</organism>
<reference evidence="1" key="1">
    <citation type="journal article" date="2022" name="Nat. Microbiol.">
        <title>Unique mobile elements and scalable gene flow at the prokaryote-eukaryote boundary revealed by circularized Asgard archaea genomes.</title>
        <authorList>
            <person name="Wu F."/>
            <person name="Speth D.R."/>
            <person name="Philosof A."/>
            <person name="Cremiere A."/>
            <person name="Narayanan A."/>
            <person name="Barco R.A."/>
            <person name="Connon S.A."/>
            <person name="Amend J.P."/>
            <person name="Antoshechkin I.A."/>
            <person name="Orphan V.J."/>
        </authorList>
    </citation>
    <scope>NUCLEOTIDE SEQUENCE</scope>
    <source>
        <strain evidence="1">PR6</strain>
    </source>
</reference>
<sequence length="83" mass="10033">MNRCFKINTFLVDRLEQKEKIRKEIIYLTRCDNLHDKILAAKSLCKLLFENVMSFIDENKRGYDDLFSYFDAFVNFEEFIFAC</sequence>
<evidence type="ECO:0000313" key="1">
    <source>
        <dbReference type="EMBL" id="UJG43710.1"/>
    </source>
</evidence>
<accession>A0A9Y1BRJ0</accession>
<name>A0A9Y1BRJ0_9ARCH</name>
<dbReference type="Proteomes" id="UP001200513">
    <property type="component" value="Chromosome"/>
</dbReference>
<protein>
    <submittedName>
        <fullName evidence="1">Uncharacterized protein</fullName>
    </submittedName>
</protein>
<gene>
    <name evidence="1" type="ORF">K9W46_00665</name>
</gene>
<dbReference type="AlphaFoldDB" id="A0A9Y1BRJ0"/>
<dbReference type="EMBL" id="CP084167">
    <property type="protein sequence ID" value="UJG43710.1"/>
    <property type="molecule type" value="Genomic_DNA"/>
</dbReference>
<proteinExistence type="predicted"/>